<dbReference type="InterPro" id="IPR036249">
    <property type="entry name" value="Thioredoxin-like_sf"/>
</dbReference>
<evidence type="ECO:0000256" key="2">
    <source>
        <dbReference type="SAM" id="MobiDB-lite"/>
    </source>
</evidence>
<keyword evidence="5" id="KW-1185">Reference proteome</keyword>
<dbReference type="InterPro" id="IPR050730">
    <property type="entry name" value="UBX_domain-protein"/>
</dbReference>
<dbReference type="Gene3D" id="3.40.30.10">
    <property type="entry name" value="Glutaredoxin"/>
    <property type="match status" value="1"/>
</dbReference>
<dbReference type="SMART" id="SM00594">
    <property type="entry name" value="UAS"/>
    <property type="match status" value="1"/>
</dbReference>
<evidence type="ECO:0000313" key="5">
    <source>
        <dbReference type="Proteomes" id="UP000288716"/>
    </source>
</evidence>
<dbReference type="InterPro" id="IPR049483">
    <property type="entry name" value="FAF1_2-like_UAS"/>
</dbReference>
<name>A0A443SBI6_9ACAR</name>
<dbReference type="SMART" id="SM00166">
    <property type="entry name" value="UBX"/>
    <property type="match status" value="1"/>
</dbReference>
<dbReference type="InterPro" id="IPR001012">
    <property type="entry name" value="UBX_dom"/>
</dbReference>
<feature type="region of interest" description="Disordered" evidence="2">
    <location>
        <begin position="227"/>
        <end position="254"/>
    </location>
</feature>
<evidence type="ECO:0000256" key="1">
    <source>
        <dbReference type="ARBA" id="ARBA00023054"/>
    </source>
</evidence>
<dbReference type="EMBL" id="NCKV01004323">
    <property type="protein sequence ID" value="RWS24860.1"/>
    <property type="molecule type" value="Genomic_DNA"/>
</dbReference>
<dbReference type="InterPro" id="IPR029071">
    <property type="entry name" value="Ubiquitin-like_domsf"/>
</dbReference>
<dbReference type="VEuPathDB" id="VectorBase:LDEU007180"/>
<dbReference type="GO" id="GO:0036503">
    <property type="term" value="P:ERAD pathway"/>
    <property type="evidence" value="ECO:0007669"/>
    <property type="project" value="TreeGrafter"/>
</dbReference>
<dbReference type="CDD" id="cd16120">
    <property type="entry name" value="UBX_UBXN3B"/>
    <property type="match status" value="1"/>
</dbReference>
<organism evidence="4 5">
    <name type="scientific">Leptotrombidium deliense</name>
    <dbReference type="NCBI Taxonomy" id="299467"/>
    <lineage>
        <taxon>Eukaryota</taxon>
        <taxon>Metazoa</taxon>
        <taxon>Ecdysozoa</taxon>
        <taxon>Arthropoda</taxon>
        <taxon>Chelicerata</taxon>
        <taxon>Arachnida</taxon>
        <taxon>Acari</taxon>
        <taxon>Acariformes</taxon>
        <taxon>Trombidiformes</taxon>
        <taxon>Prostigmata</taxon>
        <taxon>Anystina</taxon>
        <taxon>Parasitengona</taxon>
        <taxon>Trombiculoidea</taxon>
        <taxon>Trombiculidae</taxon>
        <taxon>Leptotrombidium</taxon>
    </lineage>
</organism>
<comment type="caution">
    <text evidence="4">The sequence shown here is derived from an EMBL/GenBank/DDBJ whole genome shotgun (WGS) entry which is preliminary data.</text>
</comment>
<dbReference type="SUPFAM" id="SSF52833">
    <property type="entry name" value="Thioredoxin-like"/>
    <property type="match status" value="1"/>
</dbReference>
<dbReference type="AlphaFoldDB" id="A0A443SBI6"/>
<gene>
    <name evidence="4" type="ORF">B4U80_02534</name>
</gene>
<dbReference type="PANTHER" id="PTHR23322">
    <property type="entry name" value="FAS-ASSOCIATED PROTEIN"/>
    <property type="match status" value="1"/>
</dbReference>
<evidence type="ECO:0000259" key="3">
    <source>
        <dbReference type="PROSITE" id="PS50033"/>
    </source>
</evidence>
<dbReference type="SUPFAM" id="SSF54236">
    <property type="entry name" value="Ubiquitin-like"/>
    <property type="match status" value="1"/>
</dbReference>
<dbReference type="Pfam" id="PF21021">
    <property type="entry name" value="FAF1"/>
    <property type="match status" value="1"/>
</dbReference>
<feature type="domain" description="UBX" evidence="3">
    <location>
        <begin position="281"/>
        <end position="373"/>
    </location>
</feature>
<sequence>MSSGGDSSDRQVSVFTSLFRVVTYPLSFTYDLVVGLLRYVWSLLRPDPRRYLVDPVGDVLKFVENFETKYGTNHPVFYLGTYSQALNDAKNELKFLLVYLHSEQHQDTPEFCRDVLTYSEVVNYINRNNVLFWGCSVQLPEGYRVSQALRENTYPFLALIALKDNRMTVVKRFEGKTSVERLLSQMQQSIEDNEASLVAARLERQERSLNHIIRQQQDEAYLESLKADQEKERKKQEEQKKKDEEMKVQKEKERSEINRKERLLKLRVELVNQIPSEPDADDSNAIKIVVKLPNGTRLERRFLKSHPIKYLYYFVFCNDQSPLNFQITTNFPRKELPCKPSFLNDANLSTQSNENDELTFEQASLGKSEVLFVHDLEA</sequence>
<evidence type="ECO:0000313" key="4">
    <source>
        <dbReference type="EMBL" id="RWS24860.1"/>
    </source>
</evidence>
<dbReference type="PANTHER" id="PTHR23322:SF1">
    <property type="entry name" value="FAS-ASSOCIATED FACTOR 2"/>
    <property type="match status" value="1"/>
</dbReference>
<dbReference type="GO" id="GO:0043130">
    <property type="term" value="F:ubiquitin binding"/>
    <property type="evidence" value="ECO:0007669"/>
    <property type="project" value="TreeGrafter"/>
</dbReference>
<reference evidence="4 5" key="1">
    <citation type="journal article" date="2018" name="Gigascience">
        <title>Genomes of trombidid mites reveal novel predicted allergens and laterally-transferred genes associated with secondary metabolism.</title>
        <authorList>
            <person name="Dong X."/>
            <person name="Chaisiri K."/>
            <person name="Xia D."/>
            <person name="Armstrong S.D."/>
            <person name="Fang Y."/>
            <person name="Donnelly M.J."/>
            <person name="Kadowaki T."/>
            <person name="McGarry J.W."/>
            <person name="Darby A.C."/>
            <person name="Makepeace B.L."/>
        </authorList>
    </citation>
    <scope>NUCLEOTIDE SEQUENCE [LARGE SCALE GENOMIC DNA]</scope>
    <source>
        <strain evidence="4">UoL-UT</strain>
    </source>
</reference>
<dbReference type="Proteomes" id="UP000288716">
    <property type="component" value="Unassembled WGS sequence"/>
</dbReference>
<dbReference type="OrthoDB" id="1026733at2759"/>
<dbReference type="InterPro" id="IPR006577">
    <property type="entry name" value="UAS"/>
</dbReference>
<dbReference type="Pfam" id="PF00789">
    <property type="entry name" value="UBX"/>
    <property type="match status" value="1"/>
</dbReference>
<dbReference type="Gene3D" id="3.10.20.90">
    <property type="entry name" value="Phosphatidylinositol 3-kinase Catalytic Subunit, Chain A, domain 1"/>
    <property type="match status" value="1"/>
</dbReference>
<proteinExistence type="predicted"/>
<dbReference type="GO" id="GO:0005783">
    <property type="term" value="C:endoplasmic reticulum"/>
    <property type="evidence" value="ECO:0007669"/>
    <property type="project" value="TreeGrafter"/>
</dbReference>
<dbReference type="STRING" id="299467.A0A443SBI6"/>
<protein>
    <submittedName>
        <fullName evidence="4">FAS-associated factor 2-like protein</fullName>
    </submittedName>
</protein>
<keyword evidence="1" id="KW-0175">Coiled coil</keyword>
<accession>A0A443SBI6</accession>
<dbReference type="PROSITE" id="PS50033">
    <property type="entry name" value="UBX"/>
    <property type="match status" value="1"/>
</dbReference>